<keyword evidence="2" id="KW-0812">Transmembrane</keyword>
<keyword evidence="6" id="KW-1185">Reference proteome</keyword>
<feature type="signal peptide" evidence="3">
    <location>
        <begin position="1"/>
        <end position="26"/>
    </location>
</feature>
<dbReference type="Pfam" id="PF14257">
    <property type="entry name" value="DUF4349"/>
    <property type="match status" value="1"/>
</dbReference>
<dbReference type="EMBL" id="BSOH01000037">
    <property type="protein sequence ID" value="GLR20124.1"/>
    <property type="molecule type" value="Genomic_DNA"/>
</dbReference>
<keyword evidence="2" id="KW-0472">Membrane</keyword>
<dbReference type="PROSITE" id="PS51257">
    <property type="entry name" value="PROKAR_LIPOPROTEIN"/>
    <property type="match status" value="1"/>
</dbReference>
<dbReference type="Proteomes" id="UP001156666">
    <property type="component" value="Unassembled WGS sequence"/>
</dbReference>
<reference evidence="5" key="1">
    <citation type="journal article" date="2014" name="Int. J. Syst. Evol. Microbiol.">
        <title>Complete genome sequence of Corynebacterium casei LMG S-19264T (=DSM 44701T), isolated from a smear-ripened cheese.</title>
        <authorList>
            <consortium name="US DOE Joint Genome Institute (JGI-PGF)"/>
            <person name="Walter F."/>
            <person name="Albersmeier A."/>
            <person name="Kalinowski J."/>
            <person name="Ruckert C."/>
        </authorList>
    </citation>
    <scope>NUCLEOTIDE SEQUENCE</scope>
    <source>
        <strain evidence="5">NBRC 108769</strain>
    </source>
</reference>
<evidence type="ECO:0000256" key="2">
    <source>
        <dbReference type="SAM" id="Phobius"/>
    </source>
</evidence>
<evidence type="ECO:0000256" key="3">
    <source>
        <dbReference type="SAM" id="SignalP"/>
    </source>
</evidence>
<sequence length="266" mass="30472">MLKINPMKIKIYLLFLALFLMSCENSSESKIAFAPEADELYMEEASFQDESGSVERKLITEGALSFETSDLINSRKQILESVKKHGGYIASDQESNSTTTLSNDITVRIPSDKMDLFLAEATSGITKFDFKNINARDVTDQFLDLTTRIKTNRELESRFLEILQKANKVDELLQVERELGRIRNEIESQEGRLKLMNNQISYATLSIHFYKKVSSPLSNGPQFARGFENGWKNLIQFIIGIVNLWPFIIILIVALIGFRKWRKNKT</sequence>
<keyword evidence="3" id="KW-0732">Signal</keyword>
<keyword evidence="1" id="KW-0175">Coiled coil</keyword>
<evidence type="ECO:0000313" key="5">
    <source>
        <dbReference type="EMBL" id="GLR20124.1"/>
    </source>
</evidence>
<feature type="coiled-coil region" evidence="1">
    <location>
        <begin position="165"/>
        <end position="199"/>
    </location>
</feature>
<feature type="domain" description="DUF4349" evidence="4">
    <location>
        <begin position="56"/>
        <end position="257"/>
    </location>
</feature>
<gene>
    <name evidence="5" type="ORF">GCM10007940_47400</name>
</gene>
<organism evidence="5 6">
    <name type="scientific">Portibacter lacus</name>
    <dbReference type="NCBI Taxonomy" id="1099794"/>
    <lineage>
        <taxon>Bacteria</taxon>
        <taxon>Pseudomonadati</taxon>
        <taxon>Bacteroidota</taxon>
        <taxon>Saprospiria</taxon>
        <taxon>Saprospirales</taxon>
        <taxon>Haliscomenobacteraceae</taxon>
        <taxon>Portibacter</taxon>
    </lineage>
</organism>
<feature type="transmembrane region" description="Helical" evidence="2">
    <location>
        <begin position="234"/>
        <end position="258"/>
    </location>
</feature>
<evidence type="ECO:0000259" key="4">
    <source>
        <dbReference type="Pfam" id="PF14257"/>
    </source>
</evidence>
<proteinExistence type="predicted"/>
<dbReference type="InterPro" id="IPR025645">
    <property type="entry name" value="DUF4349"/>
</dbReference>
<protein>
    <recommendedName>
        <fullName evidence="4">DUF4349 domain-containing protein</fullName>
    </recommendedName>
</protein>
<comment type="caution">
    <text evidence="5">The sequence shown here is derived from an EMBL/GenBank/DDBJ whole genome shotgun (WGS) entry which is preliminary data.</text>
</comment>
<keyword evidence="2" id="KW-1133">Transmembrane helix</keyword>
<dbReference type="AlphaFoldDB" id="A0AA37SUR3"/>
<evidence type="ECO:0000313" key="6">
    <source>
        <dbReference type="Proteomes" id="UP001156666"/>
    </source>
</evidence>
<reference evidence="5" key="2">
    <citation type="submission" date="2023-01" db="EMBL/GenBank/DDBJ databases">
        <title>Draft genome sequence of Portibacter lacus strain NBRC 108769.</title>
        <authorList>
            <person name="Sun Q."/>
            <person name="Mori K."/>
        </authorList>
    </citation>
    <scope>NUCLEOTIDE SEQUENCE</scope>
    <source>
        <strain evidence="5">NBRC 108769</strain>
    </source>
</reference>
<evidence type="ECO:0000256" key="1">
    <source>
        <dbReference type="SAM" id="Coils"/>
    </source>
</evidence>
<feature type="chain" id="PRO_5041381217" description="DUF4349 domain-containing protein" evidence="3">
    <location>
        <begin position="27"/>
        <end position="266"/>
    </location>
</feature>
<name>A0AA37SUR3_9BACT</name>
<accession>A0AA37SUR3</accession>